<evidence type="ECO:0000256" key="8">
    <source>
        <dbReference type="ARBA" id="ARBA00023065"/>
    </source>
</evidence>
<evidence type="ECO:0000256" key="4">
    <source>
        <dbReference type="ARBA" id="ARBA00022496"/>
    </source>
</evidence>
<feature type="short sequence motif" description="TonB C-terminal box" evidence="13">
    <location>
        <begin position="777"/>
        <end position="794"/>
    </location>
</feature>
<dbReference type="RefSeq" id="WP_313916605.1">
    <property type="nucleotide sequence ID" value="NZ_CP135076.1"/>
</dbReference>
<proteinExistence type="inferred from homology"/>
<evidence type="ECO:0000313" key="18">
    <source>
        <dbReference type="EMBL" id="WNO54286.1"/>
    </source>
</evidence>
<evidence type="ECO:0000313" key="19">
    <source>
        <dbReference type="Proteomes" id="UP001302249"/>
    </source>
</evidence>
<evidence type="ECO:0000256" key="12">
    <source>
        <dbReference type="PROSITE-ProRule" id="PRU01360"/>
    </source>
</evidence>
<evidence type="ECO:0000256" key="14">
    <source>
        <dbReference type="RuleBase" id="RU003357"/>
    </source>
</evidence>
<keyword evidence="2 12" id="KW-0813">Transport</keyword>
<reference evidence="18 19" key="1">
    <citation type="submission" date="2023-09" db="EMBL/GenBank/DDBJ databases">
        <authorList>
            <person name="Rey-Velasco X."/>
        </authorList>
    </citation>
    <scope>NUCLEOTIDE SEQUENCE [LARGE SCALE GENOMIC DNA]</scope>
    <source>
        <strain evidence="18 19">W311</strain>
    </source>
</reference>
<dbReference type="Pfam" id="PF07715">
    <property type="entry name" value="Plug"/>
    <property type="match status" value="1"/>
</dbReference>
<dbReference type="Pfam" id="PF00593">
    <property type="entry name" value="TonB_dep_Rec_b-barrel"/>
    <property type="match status" value="1"/>
</dbReference>
<dbReference type="PROSITE" id="PS01156">
    <property type="entry name" value="TONB_DEPENDENT_REC_2"/>
    <property type="match status" value="1"/>
</dbReference>
<keyword evidence="8" id="KW-0406">Ion transport</keyword>
<protein>
    <submittedName>
        <fullName evidence="18">TonB-dependent receptor</fullName>
    </submittedName>
</protein>
<dbReference type="InterPro" id="IPR012910">
    <property type="entry name" value="Plug_dom"/>
</dbReference>
<dbReference type="CDD" id="cd01347">
    <property type="entry name" value="ligand_gated_channel"/>
    <property type="match status" value="1"/>
</dbReference>
<keyword evidence="19" id="KW-1185">Reference proteome</keyword>
<evidence type="ECO:0000256" key="5">
    <source>
        <dbReference type="ARBA" id="ARBA00022692"/>
    </source>
</evidence>
<keyword evidence="4" id="KW-0410">Iron transport</keyword>
<keyword evidence="5 12" id="KW-0812">Transmembrane</keyword>
<dbReference type="InterPro" id="IPR000531">
    <property type="entry name" value="Beta-barrel_TonB"/>
</dbReference>
<sequence>MLRTISSARPILLAGAALAGLTAPLAHAQDRPDQTLPAAGNDTPDTATDQERVSPRAAIGDIVVTARRREESLVDVPIAVTAYTGADLEQAGSIDITDISNTTPNVTLEVSRGTNSTLTAFIRGVGQQDPVAGFEAGVGVYVDDVYLNRPQAAVLEIYDVERIEVLRGPQGTLYGRNTIGGAVKYVTKRLDPYKATLRARATYGNYDKADGVIVASTPVTDSLRVGVAGARLSRGGFGTNLTTGEENYNKDIWAARGTIEFEPSDTFFLRLSGDYSHDRSNSRGGHRLITSLATDTPPLDDVYDSRGGLDDPKQDVEAYGGALLAEMRPADWLTIRSITGYRKDDSSTPIDFDALPAVDLDVPAVYRNKQFSQEVQALVDTGDLHGLLGVYYLDAEAKTIFDVRLPATVTALTFGDVDTNTAAIFGDFTYDFTPQWSLSLGGRYTWDTRRSVINRAVYIGGGSPYFDGAGTFFAPQSDFRGTRDFAEFTPRASISFKPVAGQQLYASYSKGFKGGGFDPRGVTTAAPDFNGDGTVSYDEVYRFMTFDPEKVDSYELGYKAALLDGRLNLALAGFIADYTDVQVPGSVGTTINGQQTFIGVTTNAGKARIKGVELEGRAVPLQDFGTPGDELSLAWTLGYIDAEYTQFVDSRGIDVADERAFQNTPKWTVSGTLGYSTPLGGGDLDFTGTVSYRSRTQQFELRTPMLDQPGYALFDANLVWHSPDDRYSIGIHGRNLTDERYIVSGYNFLSQNPDTGDFLRDANGDYIPTLGAEGVLTAYYGNPRQVFVTFGVKF</sequence>
<keyword evidence="6 16" id="KW-0732">Signal</keyword>
<dbReference type="Gene3D" id="2.40.170.20">
    <property type="entry name" value="TonB-dependent receptor, beta-barrel domain"/>
    <property type="match status" value="1"/>
</dbReference>
<comment type="subcellular location">
    <subcellularLocation>
        <location evidence="1 12">Cell outer membrane</location>
        <topology evidence="1 12">Multi-pass membrane protein</topology>
    </subcellularLocation>
</comment>
<feature type="region of interest" description="Disordered" evidence="15">
    <location>
        <begin position="30"/>
        <end position="54"/>
    </location>
</feature>
<dbReference type="EMBL" id="CP135076">
    <property type="protein sequence ID" value="WNO54286.1"/>
    <property type="molecule type" value="Genomic_DNA"/>
</dbReference>
<evidence type="ECO:0000256" key="1">
    <source>
        <dbReference type="ARBA" id="ARBA00004571"/>
    </source>
</evidence>
<keyword evidence="11 12" id="KW-0998">Cell outer membrane</keyword>
<gene>
    <name evidence="18" type="ORF">RPR59_03215</name>
</gene>
<evidence type="ECO:0000256" key="3">
    <source>
        <dbReference type="ARBA" id="ARBA00022452"/>
    </source>
</evidence>
<feature type="domain" description="EF-hand" evidence="17">
    <location>
        <begin position="528"/>
        <end position="550"/>
    </location>
</feature>
<evidence type="ECO:0000256" key="9">
    <source>
        <dbReference type="ARBA" id="ARBA00023077"/>
    </source>
</evidence>
<feature type="signal peptide" evidence="16">
    <location>
        <begin position="1"/>
        <end position="28"/>
    </location>
</feature>
<dbReference type="PANTHER" id="PTHR32552">
    <property type="entry name" value="FERRICHROME IRON RECEPTOR-RELATED"/>
    <property type="match status" value="1"/>
</dbReference>
<keyword evidence="7" id="KW-0408">Iron</keyword>
<comment type="similarity">
    <text evidence="12 14">Belongs to the TonB-dependent receptor family.</text>
</comment>
<evidence type="ECO:0000256" key="6">
    <source>
        <dbReference type="ARBA" id="ARBA00022729"/>
    </source>
</evidence>
<dbReference type="Proteomes" id="UP001302249">
    <property type="component" value="Chromosome"/>
</dbReference>
<dbReference type="InterPro" id="IPR010917">
    <property type="entry name" value="TonB_rcpt_CS"/>
</dbReference>
<keyword evidence="18" id="KW-0675">Receptor</keyword>
<organism evidence="18 19">
    <name type="scientific">Stakelama saccharophila</name>
    <dbReference type="NCBI Taxonomy" id="3075605"/>
    <lineage>
        <taxon>Bacteria</taxon>
        <taxon>Pseudomonadati</taxon>
        <taxon>Pseudomonadota</taxon>
        <taxon>Alphaproteobacteria</taxon>
        <taxon>Sphingomonadales</taxon>
        <taxon>Sphingomonadaceae</taxon>
        <taxon>Stakelama</taxon>
    </lineage>
</organism>
<dbReference type="InterPro" id="IPR039426">
    <property type="entry name" value="TonB-dep_rcpt-like"/>
</dbReference>
<evidence type="ECO:0000256" key="2">
    <source>
        <dbReference type="ARBA" id="ARBA00022448"/>
    </source>
</evidence>
<dbReference type="InterPro" id="IPR036942">
    <property type="entry name" value="Beta-barrel_TonB_sf"/>
</dbReference>
<keyword evidence="10 12" id="KW-0472">Membrane</keyword>
<dbReference type="PROSITE" id="PS52016">
    <property type="entry name" value="TONB_DEPENDENT_REC_3"/>
    <property type="match status" value="1"/>
</dbReference>
<evidence type="ECO:0000256" key="11">
    <source>
        <dbReference type="ARBA" id="ARBA00023237"/>
    </source>
</evidence>
<keyword evidence="9 14" id="KW-0798">TonB box</keyword>
<dbReference type="PROSITE" id="PS00018">
    <property type="entry name" value="EF_HAND_1"/>
    <property type="match status" value="1"/>
</dbReference>
<evidence type="ECO:0000259" key="17">
    <source>
        <dbReference type="PROSITE" id="PS50222"/>
    </source>
</evidence>
<evidence type="ECO:0000256" key="10">
    <source>
        <dbReference type="ARBA" id="ARBA00023136"/>
    </source>
</evidence>
<dbReference type="InterPro" id="IPR018247">
    <property type="entry name" value="EF_Hand_1_Ca_BS"/>
</dbReference>
<keyword evidence="3 12" id="KW-1134">Transmembrane beta strand</keyword>
<accession>A0ABZ0BB41</accession>
<evidence type="ECO:0000256" key="7">
    <source>
        <dbReference type="ARBA" id="ARBA00023004"/>
    </source>
</evidence>
<evidence type="ECO:0000256" key="16">
    <source>
        <dbReference type="SAM" id="SignalP"/>
    </source>
</evidence>
<dbReference type="PROSITE" id="PS50222">
    <property type="entry name" value="EF_HAND_2"/>
    <property type="match status" value="1"/>
</dbReference>
<evidence type="ECO:0000256" key="15">
    <source>
        <dbReference type="SAM" id="MobiDB-lite"/>
    </source>
</evidence>
<dbReference type="SUPFAM" id="SSF56935">
    <property type="entry name" value="Porins"/>
    <property type="match status" value="1"/>
</dbReference>
<name>A0ABZ0BB41_9SPHN</name>
<feature type="chain" id="PRO_5046645083" evidence="16">
    <location>
        <begin position="29"/>
        <end position="794"/>
    </location>
</feature>
<dbReference type="PANTHER" id="PTHR32552:SF81">
    <property type="entry name" value="TONB-DEPENDENT OUTER MEMBRANE RECEPTOR"/>
    <property type="match status" value="1"/>
</dbReference>
<dbReference type="InterPro" id="IPR002048">
    <property type="entry name" value="EF_hand_dom"/>
</dbReference>
<evidence type="ECO:0000256" key="13">
    <source>
        <dbReference type="PROSITE-ProRule" id="PRU10144"/>
    </source>
</evidence>